<name>A0A0B8PRG6_9VIBR</name>
<keyword evidence="4" id="KW-0233">DNA recombination</keyword>
<keyword evidence="3" id="KW-0238">DNA-binding</keyword>
<evidence type="ECO:0000313" key="6">
    <source>
        <dbReference type="EMBL" id="GAM65259.1"/>
    </source>
</evidence>
<evidence type="ECO:0000256" key="3">
    <source>
        <dbReference type="ARBA" id="ARBA00023125"/>
    </source>
</evidence>
<dbReference type="PROSITE" id="PS51898">
    <property type="entry name" value="TYR_RECOMBINASE"/>
    <property type="match status" value="1"/>
</dbReference>
<dbReference type="EMBL" id="BBSA01000018">
    <property type="protein sequence ID" value="GAM65259.1"/>
    <property type="molecule type" value="Genomic_DNA"/>
</dbReference>
<gene>
    <name evidence="6" type="ORF">JCM19232_4224</name>
</gene>
<dbReference type="InterPro" id="IPR002104">
    <property type="entry name" value="Integrase_catalytic"/>
</dbReference>
<dbReference type="Proteomes" id="UP000031670">
    <property type="component" value="Unassembled WGS sequence"/>
</dbReference>
<dbReference type="PANTHER" id="PTHR30349">
    <property type="entry name" value="PHAGE INTEGRASE-RELATED"/>
    <property type="match status" value="1"/>
</dbReference>
<proteinExistence type="inferred from homology"/>
<reference evidence="6 7" key="1">
    <citation type="submission" date="2015-01" db="EMBL/GenBank/DDBJ databases">
        <title>Vibrio sp. C5 JCM 19232 whole genome shotgun sequence.</title>
        <authorList>
            <person name="Sawabe T."/>
            <person name="Meirelles P."/>
            <person name="Feng G."/>
            <person name="Sayaka M."/>
            <person name="Hattori M."/>
            <person name="Ohkuma M."/>
        </authorList>
    </citation>
    <scope>NUCLEOTIDE SEQUENCE [LARGE SCALE GENOMIC DNA]</scope>
    <source>
        <strain evidence="6 7">JCM19232</strain>
    </source>
</reference>
<evidence type="ECO:0000259" key="5">
    <source>
        <dbReference type="PROSITE" id="PS51898"/>
    </source>
</evidence>
<comment type="caution">
    <text evidence="6">The sequence shown here is derived from an EMBL/GenBank/DDBJ whole genome shotgun (WGS) entry which is preliminary data.</text>
</comment>
<dbReference type="Pfam" id="PF00589">
    <property type="entry name" value="Phage_integrase"/>
    <property type="match status" value="1"/>
</dbReference>
<dbReference type="PANTHER" id="PTHR30349:SF64">
    <property type="entry name" value="PROPHAGE INTEGRASE INTD-RELATED"/>
    <property type="match status" value="1"/>
</dbReference>
<dbReference type="AlphaFoldDB" id="A0A0B8PRG6"/>
<dbReference type="GO" id="GO:0003677">
    <property type="term" value="F:DNA binding"/>
    <property type="evidence" value="ECO:0007669"/>
    <property type="project" value="UniProtKB-KW"/>
</dbReference>
<dbReference type="InterPro" id="IPR010998">
    <property type="entry name" value="Integrase_recombinase_N"/>
</dbReference>
<protein>
    <submittedName>
        <fullName evidence="6">Transposase</fullName>
    </submittedName>
</protein>
<dbReference type="InterPro" id="IPR050090">
    <property type="entry name" value="Tyrosine_recombinase_XerCD"/>
</dbReference>
<dbReference type="CDD" id="cd00397">
    <property type="entry name" value="DNA_BRE_C"/>
    <property type="match status" value="1"/>
</dbReference>
<comment type="similarity">
    <text evidence="1">Belongs to the 'phage' integrase family.</text>
</comment>
<dbReference type="InterPro" id="IPR011010">
    <property type="entry name" value="DNA_brk_join_enz"/>
</dbReference>
<evidence type="ECO:0000256" key="1">
    <source>
        <dbReference type="ARBA" id="ARBA00008857"/>
    </source>
</evidence>
<dbReference type="Gene3D" id="1.10.150.130">
    <property type="match status" value="1"/>
</dbReference>
<dbReference type="GO" id="GO:0015074">
    <property type="term" value="P:DNA integration"/>
    <property type="evidence" value="ECO:0007669"/>
    <property type="project" value="UniProtKB-KW"/>
</dbReference>
<dbReference type="InterPro" id="IPR013762">
    <property type="entry name" value="Integrase-like_cat_sf"/>
</dbReference>
<reference evidence="6 7" key="2">
    <citation type="submission" date="2015-01" db="EMBL/GenBank/DDBJ databases">
        <authorList>
            <consortium name="NBRP consortium"/>
            <person name="Sawabe T."/>
            <person name="Meirelles P."/>
            <person name="Feng G."/>
            <person name="Sayaka M."/>
            <person name="Hattori M."/>
            <person name="Ohkuma M."/>
        </authorList>
    </citation>
    <scope>NUCLEOTIDE SEQUENCE [LARGE SCALE GENOMIC DNA]</scope>
    <source>
        <strain evidence="6 7">JCM19232</strain>
    </source>
</reference>
<evidence type="ECO:0000256" key="2">
    <source>
        <dbReference type="ARBA" id="ARBA00022908"/>
    </source>
</evidence>
<feature type="domain" description="Tyr recombinase" evidence="5">
    <location>
        <begin position="267"/>
        <end position="476"/>
    </location>
</feature>
<organism evidence="6 7">
    <name type="scientific">Vibrio ishigakensis</name>
    <dbReference type="NCBI Taxonomy" id="1481914"/>
    <lineage>
        <taxon>Bacteria</taxon>
        <taxon>Pseudomonadati</taxon>
        <taxon>Pseudomonadota</taxon>
        <taxon>Gammaproteobacteria</taxon>
        <taxon>Vibrionales</taxon>
        <taxon>Vibrionaceae</taxon>
        <taxon>Vibrio</taxon>
    </lineage>
</organism>
<keyword evidence="2" id="KW-0229">DNA integration</keyword>
<dbReference type="GO" id="GO:0006310">
    <property type="term" value="P:DNA recombination"/>
    <property type="evidence" value="ECO:0007669"/>
    <property type="project" value="UniProtKB-KW"/>
</dbReference>
<dbReference type="Gene3D" id="1.10.443.10">
    <property type="entry name" value="Intergrase catalytic core"/>
    <property type="match status" value="1"/>
</dbReference>
<accession>A0A0B8PRG6</accession>
<sequence length="499" mass="57460">MTTNRDIELKALVKVVPTRVNVGNRPDFIVDDNGEYEMHRIAPNIELRAVSYTRDEIVDRFPLLVAPSRLSDVLEMNLFLIHRYIGQYSIKNNTKSHSHLAESQLNRACARPVRIDMATVEASAKHLSAFLRWLIDNDVEWAESMSEPLNDRVSNLDMLPIWRFRQSLIDQVESCKLSYSYASNRMQVVKTFYEWAWKNHRIQSVPFKYITKTIRKPSYKSSNIDTSLSNLLFGMGNGPTKKGGIPVFTTNLVLPKKITQKQSSPEDGLQPYSLDELSSLVSSDTLKRDTYALWAELGYRCGLRTMDIAQLNYEDLQNPHAVSEKEFKITLISSKGNKSRRFTLSRELMGKLWAFVNTDEYAKRRVKYEIKHASGSKLPVFINNMGRRITKRSISNLISIVRAEQKEKGLPILKRTFHDLRASFGTYLASYMLEAGYSDEFIKVTLTRELGHSDFETSKRYINFAKTDSSFSRVASPWITEIYEPLQTLLCKETQELIE</sequence>
<evidence type="ECO:0000313" key="7">
    <source>
        <dbReference type="Proteomes" id="UP000031670"/>
    </source>
</evidence>
<evidence type="ECO:0000256" key="4">
    <source>
        <dbReference type="ARBA" id="ARBA00023172"/>
    </source>
</evidence>
<dbReference type="SUPFAM" id="SSF56349">
    <property type="entry name" value="DNA breaking-rejoining enzymes"/>
    <property type="match status" value="1"/>
</dbReference>